<dbReference type="EMBL" id="GGEC01056470">
    <property type="protein sequence ID" value="MBX36954.1"/>
    <property type="molecule type" value="Transcribed_RNA"/>
</dbReference>
<dbReference type="AlphaFoldDB" id="A0A2P2N390"/>
<proteinExistence type="predicted"/>
<name>A0A2P2N390_RHIMU</name>
<accession>A0A2P2N390</accession>
<sequence length="52" mass="5826">MAITAALASRYRSMDLATVQSREQKVTMKMMKQMNGTGVETIRTKIGLNLSY</sequence>
<protein>
    <submittedName>
        <fullName evidence="1">Uncharacterized protein</fullName>
    </submittedName>
</protein>
<organism evidence="1">
    <name type="scientific">Rhizophora mucronata</name>
    <name type="common">Asiatic mangrove</name>
    <dbReference type="NCBI Taxonomy" id="61149"/>
    <lineage>
        <taxon>Eukaryota</taxon>
        <taxon>Viridiplantae</taxon>
        <taxon>Streptophyta</taxon>
        <taxon>Embryophyta</taxon>
        <taxon>Tracheophyta</taxon>
        <taxon>Spermatophyta</taxon>
        <taxon>Magnoliopsida</taxon>
        <taxon>eudicotyledons</taxon>
        <taxon>Gunneridae</taxon>
        <taxon>Pentapetalae</taxon>
        <taxon>rosids</taxon>
        <taxon>fabids</taxon>
        <taxon>Malpighiales</taxon>
        <taxon>Rhizophoraceae</taxon>
        <taxon>Rhizophora</taxon>
    </lineage>
</organism>
<reference evidence="1" key="1">
    <citation type="submission" date="2018-02" db="EMBL/GenBank/DDBJ databases">
        <title>Rhizophora mucronata_Transcriptome.</title>
        <authorList>
            <person name="Meera S.P."/>
            <person name="Sreeshan A."/>
            <person name="Augustine A."/>
        </authorList>
    </citation>
    <scope>NUCLEOTIDE SEQUENCE</scope>
    <source>
        <tissue evidence="1">Leaf</tissue>
    </source>
</reference>
<evidence type="ECO:0000313" key="1">
    <source>
        <dbReference type="EMBL" id="MBX36954.1"/>
    </source>
</evidence>